<evidence type="ECO:0000256" key="1">
    <source>
        <dbReference type="SAM" id="MobiDB-lite"/>
    </source>
</evidence>
<keyword evidence="3" id="KW-1185">Reference proteome</keyword>
<dbReference type="Proteomes" id="UP001054945">
    <property type="component" value="Unassembled WGS sequence"/>
</dbReference>
<protein>
    <submittedName>
        <fullName evidence="2">Uncharacterized protein</fullName>
    </submittedName>
</protein>
<evidence type="ECO:0000313" key="2">
    <source>
        <dbReference type="EMBL" id="GIY26223.1"/>
    </source>
</evidence>
<name>A0AAV4S2G0_CAEEX</name>
<sequence length="84" mass="9386">MKRTRVRSSSSQTKEEEKHKISMKREATFVISGPRSLAGKDILCTGELAAASVLIPSIKMRGHLLRFLGEDTFNGRRKGKIRVS</sequence>
<reference evidence="2 3" key="1">
    <citation type="submission" date="2021-06" db="EMBL/GenBank/DDBJ databases">
        <title>Caerostris extrusa draft genome.</title>
        <authorList>
            <person name="Kono N."/>
            <person name="Arakawa K."/>
        </authorList>
    </citation>
    <scope>NUCLEOTIDE SEQUENCE [LARGE SCALE GENOMIC DNA]</scope>
</reference>
<proteinExistence type="predicted"/>
<accession>A0AAV4S2G0</accession>
<evidence type="ECO:0000313" key="3">
    <source>
        <dbReference type="Proteomes" id="UP001054945"/>
    </source>
</evidence>
<dbReference type="EMBL" id="BPLR01008645">
    <property type="protein sequence ID" value="GIY26223.1"/>
    <property type="molecule type" value="Genomic_DNA"/>
</dbReference>
<dbReference type="AlphaFoldDB" id="A0AAV4S2G0"/>
<organism evidence="2 3">
    <name type="scientific">Caerostris extrusa</name>
    <name type="common">Bark spider</name>
    <name type="synonym">Caerostris bankana</name>
    <dbReference type="NCBI Taxonomy" id="172846"/>
    <lineage>
        <taxon>Eukaryota</taxon>
        <taxon>Metazoa</taxon>
        <taxon>Ecdysozoa</taxon>
        <taxon>Arthropoda</taxon>
        <taxon>Chelicerata</taxon>
        <taxon>Arachnida</taxon>
        <taxon>Araneae</taxon>
        <taxon>Araneomorphae</taxon>
        <taxon>Entelegynae</taxon>
        <taxon>Araneoidea</taxon>
        <taxon>Araneidae</taxon>
        <taxon>Caerostris</taxon>
    </lineage>
</organism>
<comment type="caution">
    <text evidence="2">The sequence shown here is derived from an EMBL/GenBank/DDBJ whole genome shotgun (WGS) entry which is preliminary data.</text>
</comment>
<gene>
    <name evidence="2" type="ORF">CEXT_698211</name>
</gene>
<feature type="region of interest" description="Disordered" evidence="1">
    <location>
        <begin position="1"/>
        <end position="21"/>
    </location>
</feature>